<dbReference type="GO" id="GO:0055085">
    <property type="term" value="P:transmembrane transport"/>
    <property type="evidence" value="ECO:0007669"/>
    <property type="project" value="InterPro"/>
</dbReference>
<evidence type="ECO:0000256" key="1">
    <source>
        <dbReference type="ARBA" id="ARBA00004651"/>
    </source>
</evidence>
<keyword evidence="4 7" id="KW-0812">Transmembrane</keyword>
<accession>X1RV87</accession>
<evidence type="ECO:0000256" key="2">
    <source>
        <dbReference type="ARBA" id="ARBA00022448"/>
    </source>
</evidence>
<organism evidence="9">
    <name type="scientific">marine sediment metagenome</name>
    <dbReference type="NCBI Taxonomy" id="412755"/>
    <lineage>
        <taxon>unclassified sequences</taxon>
        <taxon>metagenomes</taxon>
        <taxon>ecological metagenomes</taxon>
    </lineage>
</organism>
<name>X1RV87_9ZZZZ</name>
<evidence type="ECO:0000256" key="6">
    <source>
        <dbReference type="ARBA" id="ARBA00023136"/>
    </source>
</evidence>
<dbReference type="InterPro" id="IPR000515">
    <property type="entry name" value="MetI-like"/>
</dbReference>
<keyword evidence="6 7" id="KW-0472">Membrane</keyword>
<dbReference type="PANTHER" id="PTHR43163">
    <property type="entry name" value="DIPEPTIDE TRANSPORT SYSTEM PERMEASE PROTEIN DPPB-RELATED"/>
    <property type="match status" value="1"/>
</dbReference>
<feature type="non-terminal residue" evidence="9">
    <location>
        <position position="107"/>
    </location>
</feature>
<evidence type="ECO:0000256" key="3">
    <source>
        <dbReference type="ARBA" id="ARBA00022475"/>
    </source>
</evidence>
<feature type="transmembrane region" description="Helical" evidence="7">
    <location>
        <begin position="44"/>
        <end position="61"/>
    </location>
</feature>
<dbReference type="AlphaFoldDB" id="X1RV87"/>
<evidence type="ECO:0000256" key="7">
    <source>
        <dbReference type="SAM" id="Phobius"/>
    </source>
</evidence>
<keyword evidence="3" id="KW-1003">Cell membrane</keyword>
<comment type="caution">
    <text evidence="9">The sequence shown here is derived from an EMBL/GenBank/DDBJ whole genome shotgun (WGS) entry which is preliminary data.</text>
</comment>
<dbReference type="CDD" id="cd06261">
    <property type="entry name" value="TM_PBP2"/>
    <property type="match status" value="1"/>
</dbReference>
<feature type="domain" description="ABC transmembrane type-1" evidence="8">
    <location>
        <begin position="43"/>
        <end position="107"/>
    </location>
</feature>
<comment type="subcellular location">
    <subcellularLocation>
        <location evidence="1">Cell membrane</location>
        <topology evidence="1">Multi-pass membrane protein</topology>
    </subcellularLocation>
</comment>
<evidence type="ECO:0000259" key="8">
    <source>
        <dbReference type="Pfam" id="PF00528"/>
    </source>
</evidence>
<keyword evidence="2" id="KW-0813">Transport</keyword>
<dbReference type="EMBL" id="BARW01002074">
    <property type="protein sequence ID" value="GAI67105.1"/>
    <property type="molecule type" value="Genomic_DNA"/>
</dbReference>
<evidence type="ECO:0000256" key="4">
    <source>
        <dbReference type="ARBA" id="ARBA00022692"/>
    </source>
</evidence>
<dbReference type="GO" id="GO:0005886">
    <property type="term" value="C:plasma membrane"/>
    <property type="evidence" value="ECO:0007669"/>
    <property type="project" value="UniProtKB-SubCell"/>
</dbReference>
<evidence type="ECO:0000256" key="5">
    <source>
        <dbReference type="ARBA" id="ARBA00022989"/>
    </source>
</evidence>
<dbReference type="Pfam" id="PF00528">
    <property type="entry name" value="BPD_transp_1"/>
    <property type="match status" value="1"/>
</dbReference>
<dbReference type="InterPro" id="IPR035906">
    <property type="entry name" value="MetI-like_sf"/>
</dbReference>
<proteinExistence type="predicted"/>
<gene>
    <name evidence="9" type="ORF">S12H4_06046</name>
</gene>
<dbReference type="PANTHER" id="PTHR43163:SF6">
    <property type="entry name" value="DIPEPTIDE TRANSPORT SYSTEM PERMEASE PROTEIN DPPB-RELATED"/>
    <property type="match status" value="1"/>
</dbReference>
<keyword evidence="5 7" id="KW-1133">Transmembrane helix</keyword>
<evidence type="ECO:0000313" key="9">
    <source>
        <dbReference type="EMBL" id="GAI67105.1"/>
    </source>
</evidence>
<reference evidence="9" key="1">
    <citation type="journal article" date="2014" name="Front. Microbiol.">
        <title>High frequency of phylogenetically diverse reductive dehalogenase-homologous genes in deep subseafloor sedimentary metagenomes.</title>
        <authorList>
            <person name="Kawai M."/>
            <person name="Futagami T."/>
            <person name="Toyoda A."/>
            <person name="Takaki Y."/>
            <person name="Nishi S."/>
            <person name="Hori S."/>
            <person name="Arai W."/>
            <person name="Tsubouchi T."/>
            <person name="Morono Y."/>
            <person name="Uchiyama I."/>
            <person name="Ito T."/>
            <person name="Fujiyama A."/>
            <person name="Inagaki F."/>
            <person name="Takami H."/>
        </authorList>
    </citation>
    <scope>NUCLEOTIDE SEQUENCE</scope>
    <source>
        <strain evidence="9">Expedition CK06-06</strain>
    </source>
</reference>
<dbReference type="Gene3D" id="1.10.3720.10">
    <property type="entry name" value="MetI-like"/>
    <property type="match status" value="1"/>
</dbReference>
<protein>
    <recommendedName>
        <fullName evidence="8">ABC transmembrane type-1 domain-containing protein</fullName>
    </recommendedName>
</protein>
<sequence>MPVRNRIRTITPPTVPSGFSFTSLITKSPKMEYVPFLDNPIENLQMFIVPAIIMGMILSGITMRMTRTMMLEVLRQDYIRTAWAKGLKERVVILRHALKNALIPVVT</sequence>